<accession>Q6IGU3</accession>
<feature type="region of interest" description="Disordered" evidence="1">
    <location>
        <begin position="42"/>
        <end position="61"/>
    </location>
</feature>
<feature type="region of interest" description="Disordered" evidence="1">
    <location>
        <begin position="1"/>
        <end position="30"/>
    </location>
</feature>
<reference evidence="2" key="1">
    <citation type="journal article" date="2003" name="Genome Biol.">
        <title>An integrated gene annotation and transcriptional profiling approach towards the full gene content of the Drosophila genome.</title>
        <authorList>
            <person name="Hild M."/>
            <person name="Beckmann B."/>
            <person name="Haas S.A."/>
            <person name="Koch B."/>
            <person name="Solovyev V."/>
            <person name="Busold C."/>
            <person name="Fellenberg K."/>
            <person name="Boutros M."/>
            <person name="Vingron M."/>
            <person name="Sauer F."/>
            <person name="Hoheisel J.D."/>
            <person name="Paro R."/>
        </authorList>
    </citation>
    <scope>NUCLEOTIDE SEQUENCE</scope>
</reference>
<dbReference type="EMBL" id="BK003673">
    <property type="protein sequence ID" value="DAA02371.1"/>
    <property type="molecule type" value="Genomic_DNA"/>
</dbReference>
<name>Q6IGU3_DROME</name>
<sequence length="61" mass="6592">MGGARALESASSRKAEAQVQASEPRPPRGRMRIIRMALSTPLEAQAARGNSVHSGMKRLDF</sequence>
<evidence type="ECO:0000256" key="1">
    <source>
        <dbReference type="SAM" id="MobiDB-lite"/>
    </source>
</evidence>
<proteinExistence type="predicted"/>
<organism evidence="2">
    <name type="scientific">Drosophila melanogaster</name>
    <name type="common">Fruit fly</name>
    <dbReference type="NCBI Taxonomy" id="7227"/>
    <lineage>
        <taxon>Eukaryota</taxon>
        <taxon>Metazoa</taxon>
        <taxon>Ecdysozoa</taxon>
        <taxon>Arthropoda</taxon>
        <taxon>Hexapoda</taxon>
        <taxon>Insecta</taxon>
        <taxon>Pterygota</taxon>
        <taxon>Neoptera</taxon>
        <taxon>Endopterygota</taxon>
        <taxon>Diptera</taxon>
        <taxon>Brachycera</taxon>
        <taxon>Muscomorpha</taxon>
        <taxon>Ephydroidea</taxon>
        <taxon>Drosophilidae</taxon>
        <taxon>Drosophila</taxon>
        <taxon>Sophophora</taxon>
    </lineage>
</organism>
<evidence type="ECO:0000313" key="2">
    <source>
        <dbReference type="EMBL" id="DAA02371.1"/>
    </source>
</evidence>
<protein>
    <submittedName>
        <fullName evidence="2">HDC05187</fullName>
    </submittedName>
</protein>
<dbReference type="AlphaFoldDB" id="Q6IGU3"/>
<gene>
    <name evidence="2" type="ORF">HDC05187</name>
</gene>